<dbReference type="InterPro" id="IPR025948">
    <property type="entry name" value="HTH-like_dom"/>
</dbReference>
<reference evidence="2 3" key="2">
    <citation type="journal article" date="2011" name="J. Bacteriol.">
        <title>Complete genome sequences of the chemolithoautotrophic Oligotropha carboxidovorans strains OM4 and OM5.</title>
        <authorList>
            <person name="Volland S."/>
            <person name="Rachinger M."/>
            <person name="Strittmatter A."/>
            <person name="Daniel R."/>
            <person name="Gottschalk G."/>
            <person name="Meyer O."/>
        </authorList>
    </citation>
    <scope>NUCLEOTIDE SEQUENCE [LARGE SCALE GENOMIC DNA]</scope>
    <source>
        <strain evidence="3">ATCC 49405 / DSM 1227 / KCTC 32145 / OM5</strain>
    </source>
</reference>
<name>F8C145_AFIC5</name>
<dbReference type="Pfam" id="PF13276">
    <property type="entry name" value="HTH_21"/>
    <property type="match status" value="1"/>
</dbReference>
<dbReference type="KEGG" id="ocg:OCA5_pHCG300820"/>
<dbReference type="InterPro" id="IPR036397">
    <property type="entry name" value="RNaseH_sf"/>
</dbReference>
<dbReference type="PANTHER" id="PTHR47515:SF1">
    <property type="entry name" value="BLR2054 PROTEIN"/>
    <property type="match status" value="1"/>
</dbReference>
<dbReference type="PROSITE" id="PS50994">
    <property type="entry name" value="INTEGRASE"/>
    <property type="match status" value="1"/>
</dbReference>
<sequence>MDHVITELCISERRACRALGQHRSTQRKIPTTPDDEVALTADIIELARQYGRYGYRRITALLRRAGWTVNKKRVERIWRCEGLKVPAKQPKRGRLWLNDGSCIRLRPERPNHVWSYDFVADRTHDGKAFRMLCIIDEFSRESLAIRVARKLKATDVIEALCELFVSRGIPAHIRSDNGPEFVAQALRDWIVAVGAKTAYIEPGSPWENGYCESFNGKLRDELLNGEIFYTLKEAQIVIENWRRHYNTVRPHSSLGYQPPAPEALVWPAPKEIGKMQSLN</sequence>
<feature type="domain" description="Integrase catalytic" evidence="1">
    <location>
        <begin position="106"/>
        <end position="266"/>
    </location>
</feature>
<accession>F8C145</accession>
<dbReference type="NCBIfam" id="NF033516">
    <property type="entry name" value="transpos_IS3"/>
    <property type="match status" value="1"/>
</dbReference>
<reference evidence="2 3" key="1">
    <citation type="journal article" date="2003" name="Gene">
        <title>Complete nucleotide sequence of the circular megaplasmid pHCG3 of Oligotropha carboxidovorans: function in the chemolithoautotrophic utilization of CO, H(2) and CO(2).</title>
        <authorList>
            <person name="Fuhrmann S."/>
            <person name="Ferner M."/>
            <person name="Jeffke T."/>
            <person name="Henne A."/>
            <person name="Gottschalk G."/>
            <person name="Meyer O."/>
        </authorList>
    </citation>
    <scope>NUCLEOTIDE SEQUENCE [LARGE SCALE GENOMIC DNA]</scope>
    <source>
        <strain evidence="3">ATCC 49405 / DSM 1227 / KCTC 32145 / OM5</strain>
        <plasmid evidence="2">pHCG3</plasmid>
    </source>
</reference>
<protein>
    <submittedName>
        <fullName evidence="2">Transposase B</fullName>
    </submittedName>
</protein>
<dbReference type="InterPro" id="IPR012337">
    <property type="entry name" value="RNaseH-like_sf"/>
</dbReference>
<organism evidence="2 3">
    <name type="scientific">Afipia carboxidovorans (strain ATCC 49405 / DSM 1227 / KCTC 32145 / OM5)</name>
    <name type="common">Oligotropha carboxidovorans</name>
    <dbReference type="NCBI Taxonomy" id="504832"/>
    <lineage>
        <taxon>Bacteria</taxon>
        <taxon>Pseudomonadati</taxon>
        <taxon>Pseudomonadota</taxon>
        <taxon>Alphaproteobacteria</taxon>
        <taxon>Hyphomicrobiales</taxon>
        <taxon>Nitrobacteraceae</taxon>
        <taxon>Afipia</taxon>
    </lineage>
</organism>
<evidence type="ECO:0000259" key="1">
    <source>
        <dbReference type="PROSITE" id="PS50994"/>
    </source>
</evidence>
<dbReference type="GO" id="GO:0015074">
    <property type="term" value="P:DNA integration"/>
    <property type="evidence" value="ECO:0007669"/>
    <property type="project" value="InterPro"/>
</dbReference>
<keyword evidence="3" id="KW-1185">Reference proteome</keyword>
<keyword evidence="2" id="KW-0614">Plasmid</keyword>
<dbReference type="PATRIC" id="fig|504832.7.peg.3658"/>
<dbReference type="GO" id="GO:0003676">
    <property type="term" value="F:nucleic acid binding"/>
    <property type="evidence" value="ECO:0007669"/>
    <property type="project" value="InterPro"/>
</dbReference>
<proteinExistence type="predicted"/>
<dbReference type="Pfam" id="PF13683">
    <property type="entry name" value="rve_3"/>
    <property type="match status" value="1"/>
</dbReference>
<dbReference type="PANTHER" id="PTHR47515">
    <property type="entry name" value="LOW CALCIUM RESPONSE LOCUS PROTEIN T"/>
    <property type="match status" value="1"/>
</dbReference>
<evidence type="ECO:0000313" key="3">
    <source>
        <dbReference type="Proteomes" id="UP000007730"/>
    </source>
</evidence>
<dbReference type="InterPro" id="IPR048020">
    <property type="entry name" value="Transpos_IS3"/>
</dbReference>
<dbReference type="Gene3D" id="3.30.420.10">
    <property type="entry name" value="Ribonuclease H-like superfamily/Ribonuclease H"/>
    <property type="match status" value="1"/>
</dbReference>
<evidence type="ECO:0000313" key="2">
    <source>
        <dbReference type="EMBL" id="AEI08155.1"/>
    </source>
</evidence>
<dbReference type="eggNOG" id="COG2801">
    <property type="taxonomic scope" value="Bacteria"/>
</dbReference>
<dbReference type="Proteomes" id="UP000007730">
    <property type="component" value="Plasmid pHCG3"/>
</dbReference>
<dbReference type="SUPFAM" id="SSF53098">
    <property type="entry name" value="Ribonuclease H-like"/>
    <property type="match status" value="1"/>
</dbReference>
<dbReference type="InterPro" id="IPR001584">
    <property type="entry name" value="Integrase_cat-core"/>
</dbReference>
<dbReference type="HOGENOM" id="CLU_027402_31_0_5"/>
<gene>
    <name evidence="2" type="ordered locus">OCA5_pHCG300820</name>
</gene>
<geneLocation type="plasmid" evidence="2 3">
    <name>pHCG3</name>
</geneLocation>
<dbReference type="EMBL" id="CP002827">
    <property type="protein sequence ID" value="AEI08155.1"/>
    <property type="molecule type" value="Genomic_DNA"/>
</dbReference>
<dbReference type="AlphaFoldDB" id="F8C145"/>